<dbReference type="PROSITE" id="PS00893">
    <property type="entry name" value="NUDIX_BOX"/>
    <property type="match status" value="1"/>
</dbReference>
<feature type="domain" description="Nudix hydrolase" evidence="13">
    <location>
        <begin position="3"/>
        <end position="127"/>
    </location>
</feature>
<dbReference type="Proteomes" id="UP000019364">
    <property type="component" value="Unassembled WGS sequence"/>
</dbReference>
<organism evidence="14 15">
    <name type="scientific">Paenibacillus pini JCM 16418</name>
    <dbReference type="NCBI Taxonomy" id="1236976"/>
    <lineage>
        <taxon>Bacteria</taxon>
        <taxon>Bacillati</taxon>
        <taxon>Bacillota</taxon>
        <taxon>Bacilli</taxon>
        <taxon>Bacillales</taxon>
        <taxon>Paenibacillaceae</taxon>
        <taxon>Paenibacillus</taxon>
    </lineage>
</organism>
<keyword evidence="3" id="KW-0515">Mutator protein</keyword>
<dbReference type="EC" id="3.6.1.55" evidence="11"/>
<dbReference type="STRING" id="1236976.JCM16418_2895"/>
<evidence type="ECO:0000256" key="2">
    <source>
        <dbReference type="ARBA" id="ARBA00005582"/>
    </source>
</evidence>
<reference evidence="14 15" key="1">
    <citation type="journal article" date="2014" name="Genome Announc.">
        <title>Draft Genome Sequence of Paenibacillus pini JCM 16418T, Isolated from the Rhizosphere of Pine Tree.</title>
        <authorList>
            <person name="Yuki M."/>
            <person name="Oshima K."/>
            <person name="Suda W."/>
            <person name="Oshida Y."/>
            <person name="Kitamura K."/>
            <person name="Iida Y."/>
            <person name="Hattori M."/>
            <person name="Ohkuma M."/>
        </authorList>
    </citation>
    <scope>NUCLEOTIDE SEQUENCE [LARGE SCALE GENOMIC DNA]</scope>
    <source>
        <strain evidence="14 15">JCM 16418</strain>
    </source>
</reference>
<dbReference type="InterPro" id="IPR015797">
    <property type="entry name" value="NUDIX_hydrolase-like_dom_sf"/>
</dbReference>
<dbReference type="PANTHER" id="PTHR47707">
    <property type="entry name" value="8-OXO-DGTP DIPHOSPHATASE"/>
    <property type="match status" value="1"/>
</dbReference>
<evidence type="ECO:0000259" key="13">
    <source>
        <dbReference type="PROSITE" id="PS51462"/>
    </source>
</evidence>
<dbReference type="CDD" id="cd03425">
    <property type="entry name" value="NUDIX_MutT_NudA_like"/>
    <property type="match status" value="1"/>
</dbReference>
<keyword evidence="4" id="KW-0235">DNA replication</keyword>
<evidence type="ECO:0000256" key="4">
    <source>
        <dbReference type="ARBA" id="ARBA00022705"/>
    </source>
</evidence>
<dbReference type="PRINTS" id="PR00502">
    <property type="entry name" value="NUDIXFAMILY"/>
</dbReference>
<keyword evidence="7 12" id="KW-0378">Hydrolase</keyword>
<dbReference type="GO" id="GO:0006281">
    <property type="term" value="P:DNA repair"/>
    <property type="evidence" value="ECO:0007669"/>
    <property type="project" value="UniProtKB-KW"/>
</dbReference>
<dbReference type="AlphaFoldDB" id="W7YD10"/>
<proteinExistence type="inferred from homology"/>
<dbReference type="InterPro" id="IPR000086">
    <property type="entry name" value="NUDIX_hydrolase_dom"/>
</dbReference>
<dbReference type="GO" id="GO:0006260">
    <property type="term" value="P:DNA replication"/>
    <property type="evidence" value="ECO:0007669"/>
    <property type="project" value="UniProtKB-KW"/>
</dbReference>
<evidence type="ECO:0000256" key="5">
    <source>
        <dbReference type="ARBA" id="ARBA00022723"/>
    </source>
</evidence>
<dbReference type="eggNOG" id="COG0494">
    <property type="taxonomic scope" value="Bacteria"/>
</dbReference>
<dbReference type="OrthoDB" id="9810648at2"/>
<comment type="caution">
    <text evidence="14">The sequence shown here is derived from an EMBL/GenBank/DDBJ whole genome shotgun (WGS) entry which is preliminary data.</text>
</comment>
<dbReference type="EMBL" id="BAVZ01000008">
    <property type="protein sequence ID" value="GAF08790.1"/>
    <property type="molecule type" value="Genomic_DNA"/>
</dbReference>
<dbReference type="GO" id="GO:0008413">
    <property type="term" value="F:8-oxo-7,8-dihydroguanosine triphosphate pyrophosphatase activity"/>
    <property type="evidence" value="ECO:0007669"/>
    <property type="project" value="TreeGrafter"/>
</dbReference>
<evidence type="ECO:0000256" key="9">
    <source>
        <dbReference type="ARBA" id="ARBA00023204"/>
    </source>
</evidence>
<dbReference type="InterPro" id="IPR020476">
    <property type="entry name" value="Nudix_hydrolase"/>
</dbReference>
<evidence type="ECO:0000256" key="3">
    <source>
        <dbReference type="ARBA" id="ARBA00022457"/>
    </source>
</evidence>
<evidence type="ECO:0000313" key="15">
    <source>
        <dbReference type="Proteomes" id="UP000019364"/>
    </source>
</evidence>
<dbReference type="PROSITE" id="PS51462">
    <property type="entry name" value="NUDIX"/>
    <property type="match status" value="1"/>
</dbReference>
<dbReference type="GO" id="GO:0044715">
    <property type="term" value="F:8-oxo-dGDP phosphatase activity"/>
    <property type="evidence" value="ECO:0007669"/>
    <property type="project" value="TreeGrafter"/>
</dbReference>
<evidence type="ECO:0000256" key="1">
    <source>
        <dbReference type="ARBA" id="ARBA00001946"/>
    </source>
</evidence>
<accession>W7YD10</accession>
<dbReference type="InterPro" id="IPR020084">
    <property type="entry name" value="NUDIX_hydrolase_CS"/>
</dbReference>
<comment type="cofactor">
    <cofactor evidence="1">
        <name>Mg(2+)</name>
        <dbReference type="ChEBI" id="CHEBI:18420"/>
    </cofactor>
</comment>
<name>W7YD10_9BACL</name>
<keyword evidence="15" id="KW-1185">Reference proteome</keyword>
<evidence type="ECO:0000256" key="12">
    <source>
        <dbReference type="RuleBase" id="RU003476"/>
    </source>
</evidence>
<dbReference type="PANTHER" id="PTHR47707:SF1">
    <property type="entry name" value="NUDIX HYDROLASE FAMILY PROTEIN"/>
    <property type="match status" value="1"/>
</dbReference>
<gene>
    <name evidence="14" type="ORF">JCM16418_2895</name>
</gene>
<sequence length="135" mass="15419">MKKVIKVVGAVIVHEDKILCAQRGVNQTLPLKWEFPGGKIETGETPQEALQREINEEMNCQVEIGDYVEDTTYEYDFGIVHLTTYYCRLIEGIPTLTEHASIQWLSPAELDTLDWAPADIPAIQKIMYHRIDSIE</sequence>
<dbReference type="Pfam" id="PF00293">
    <property type="entry name" value="NUDIX"/>
    <property type="match status" value="1"/>
</dbReference>
<evidence type="ECO:0000256" key="11">
    <source>
        <dbReference type="ARBA" id="ARBA00038905"/>
    </source>
</evidence>
<dbReference type="RefSeq" id="WP_036649568.1">
    <property type="nucleotide sequence ID" value="NZ_BAVZ01000008.1"/>
</dbReference>
<protein>
    <recommendedName>
        <fullName evidence="11">8-oxo-dGTP diphosphatase</fullName>
        <ecNumber evidence="11">3.6.1.55</ecNumber>
    </recommendedName>
</protein>
<keyword evidence="6" id="KW-0227">DNA damage</keyword>
<evidence type="ECO:0000313" key="14">
    <source>
        <dbReference type="EMBL" id="GAF08790.1"/>
    </source>
</evidence>
<dbReference type="GO" id="GO:0035539">
    <property type="term" value="F:8-oxo-7,8-dihydrodeoxyguanosine triphosphate pyrophosphatase activity"/>
    <property type="evidence" value="ECO:0007669"/>
    <property type="project" value="UniProtKB-EC"/>
</dbReference>
<dbReference type="Gene3D" id="3.90.79.10">
    <property type="entry name" value="Nucleoside Triphosphate Pyrophosphohydrolase"/>
    <property type="match status" value="1"/>
</dbReference>
<dbReference type="InterPro" id="IPR047127">
    <property type="entry name" value="MutT-like"/>
</dbReference>
<keyword evidence="8" id="KW-0460">Magnesium</keyword>
<comment type="catalytic activity">
    <reaction evidence="10">
        <text>8-oxo-dGTP + H2O = 8-oxo-dGMP + diphosphate + H(+)</text>
        <dbReference type="Rhea" id="RHEA:31575"/>
        <dbReference type="ChEBI" id="CHEBI:15377"/>
        <dbReference type="ChEBI" id="CHEBI:15378"/>
        <dbReference type="ChEBI" id="CHEBI:33019"/>
        <dbReference type="ChEBI" id="CHEBI:63224"/>
        <dbReference type="ChEBI" id="CHEBI:77896"/>
        <dbReference type="EC" id="3.6.1.55"/>
    </reaction>
</comment>
<dbReference type="SUPFAM" id="SSF55811">
    <property type="entry name" value="Nudix"/>
    <property type="match status" value="1"/>
</dbReference>
<dbReference type="GO" id="GO:0046872">
    <property type="term" value="F:metal ion binding"/>
    <property type="evidence" value="ECO:0007669"/>
    <property type="project" value="UniProtKB-KW"/>
</dbReference>
<dbReference type="GO" id="GO:0044716">
    <property type="term" value="F:8-oxo-GDP phosphatase activity"/>
    <property type="evidence" value="ECO:0007669"/>
    <property type="project" value="TreeGrafter"/>
</dbReference>
<evidence type="ECO:0000256" key="8">
    <source>
        <dbReference type="ARBA" id="ARBA00022842"/>
    </source>
</evidence>
<keyword evidence="5" id="KW-0479">Metal-binding</keyword>
<evidence type="ECO:0000256" key="7">
    <source>
        <dbReference type="ARBA" id="ARBA00022801"/>
    </source>
</evidence>
<keyword evidence="9" id="KW-0234">DNA repair</keyword>
<comment type="similarity">
    <text evidence="2 12">Belongs to the Nudix hydrolase family.</text>
</comment>
<evidence type="ECO:0000256" key="6">
    <source>
        <dbReference type="ARBA" id="ARBA00022763"/>
    </source>
</evidence>
<evidence type="ECO:0000256" key="10">
    <source>
        <dbReference type="ARBA" id="ARBA00035861"/>
    </source>
</evidence>